<evidence type="ECO:0000256" key="6">
    <source>
        <dbReference type="ARBA" id="ARBA00014679"/>
    </source>
</evidence>
<keyword evidence="9 15" id="KW-0808">Transferase</keyword>
<evidence type="ECO:0000256" key="11">
    <source>
        <dbReference type="ARBA" id="ARBA00022694"/>
    </source>
</evidence>
<reference evidence="18 19" key="1">
    <citation type="journal article" date="2016" name="Nat. Commun.">
        <title>Thousands of microbial genomes shed light on interconnected biogeochemical processes in an aquifer system.</title>
        <authorList>
            <person name="Anantharaman K."/>
            <person name="Brown C.T."/>
            <person name="Hug L.A."/>
            <person name="Sharon I."/>
            <person name="Castelle C.J."/>
            <person name="Probst A.J."/>
            <person name="Thomas B.C."/>
            <person name="Singh A."/>
            <person name="Wilkins M.J."/>
            <person name="Karaoz U."/>
            <person name="Brodie E.L."/>
            <person name="Williams K.H."/>
            <person name="Hubbard S.S."/>
            <person name="Banfield J.F."/>
        </authorList>
    </citation>
    <scope>NUCLEOTIDE SEQUENCE [LARGE SCALE GENOMIC DNA]</scope>
</reference>
<feature type="domain" description="tRNA methyltransferase TRMD/TRM10-type" evidence="17">
    <location>
        <begin position="224"/>
        <end position="276"/>
    </location>
</feature>
<keyword evidence="7 15" id="KW-0963">Cytoplasm</keyword>
<dbReference type="InterPro" id="IPR016009">
    <property type="entry name" value="tRNA_MeTrfase_TRMD/TRM10"/>
</dbReference>
<accession>A0A1F7INM8</accession>
<comment type="catalytic activity">
    <reaction evidence="14 15">
        <text>guanosine(37) in tRNA + S-adenosyl-L-methionine = N(1)-methylguanosine(37) in tRNA + S-adenosyl-L-homocysteine + H(+)</text>
        <dbReference type="Rhea" id="RHEA:36899"/>
        <dbReference type="Rhea" id="RHEA-COMP:10145"/>
        <dbReference type="Rhea" id="RHEA-COMP:10147"/>
        <dbReference type="ChEBI" id="CHEBI:15378"/>
        <dbReference type="ChEBI" id="CHEBI:57856"/>
        <dbReference type="ChEBI" id="CHEBI:59789"/>
        <dbReference type="ChEBI" id="CHEBI:73542"/>
        <dbReference type="ChEBI" id="CHEBI:74269"/>
        <dbReference type="EC" id="2.1.1.228"/>
    </reaction>
</comment>
<evidence type="ECO:0000256" key="5">
    <source>
        <dbReference type="ARBA" id="ARBA00012807"/>
    </source>
</evidence>
<keyword evidence="8 15" id="KW-0489">Methyltransferase</keyword>
<dbReference type="GO" id="GO:0002939">
    <property type="term" value="P:tRNA N1-guanine methylation"/>
    <property type="evidence" value="ECO:0007669"/>
    <property type="project" value="TreeGrafter"/>
</dbReference>
<dbReference type="PANTHER" id="PTHR46417">
    <property type="entry name" value="TRNA (GUANINE-N(1)-)-METHYLTRANSFERASE"/>
    <property type="match status" value="1"/>
</dbReference>
<dbReference type="GO" id="GO:0005829">
    <property type="term" value="C:cytosol"/>
    <property type="evidence" value="ECO:0007669"/>
    <property type="project" value="TreeGrafter"/>
</dbReference>
<dbReference type="SUPFAM" id="SSF75217">
    <property type="entry name" value="alpha/beta knot"/>
    <property type="match status" value="2"/>
</dbReference>
<dbReference type="AlphaFoldDB" id="A0A1F7INM8"/>
<dbReference type="Proteomes" id="UP000178040">
    <property type="component" value="Unassembled WGS sequence"/>
</dbReference>
<gene>
    <name evidence="15" type="primary">trmD</name>
    <name evidence="18" type="ORF">A3B40_04205</name>
</gene>
<keyword evidence="11 15" id="KW-0819">tRNA processing</keyword>
<dbReference type="Pfam" id="PF01746">
    <property type="entry name" value="tRNA_m1G_MT"/>
    <property type="match status" value="3"/>
</dbReference>
<name>A0A1F7INM8_9BACT</name>
<dbReference type="PANTHER" id="PTHR46417:SF1">
    <property type="entry name" value="TRNA (GUANINE-N(1)-)-METHYLTRANSFERASE"/>
    <property type="match status" value="1"/>
</dbReference>
<dbReference type="HAMAP" id="MF_00605">
    <property type="entry name" value="TrmD"/>
    <property type="match status" value="1"/>
</dbReference>
<feature type="domain" description="tRNA methyltransferase TRMD/TRM10-type" evidence="17">
    <location>
        <begin position="1"/>
        <end position="75"/>
    </location>
</feature>
<feature type="binding site" evidence="15 16">
    <location>
        <position position="139"/>
    </location>
    <ligand>
        <name>S-adenosyl-L-methionine</name>
        <dbReference type="ChEBI" id="CHEBI:59789"/>
    </ligand>
</feature>
<evidence type="ECO:0000256" key="7">
    <source>
        <dbReference type="ARBA" id="ARBA00022490"/>
    </source>
</evidence>
<protein>
    <recommendedName>
        <fullName evidence="6 15">tRNA (guanine-N(1)-)-methyltransferase</fullName>
        <ecNumber evidence="5 15">2.1.1.228</ecNumber>
    </recommendedName>
    <alternativeName>
        <fullName evidence="12 15">M1G-methyltransferase</fullName>
    </alternativeName>
    <alternativeName>
        <fullName evidence="13 15">tRNA [GM37] methyltransferase</fullName>
    </alternativeName>
</protein>
<comment type="function">
    <text evidence="1 15">Specifically methylates guanosine-37 in various tRNAs.</text>
</comment>
<evidence type="ECO:0000256" key="4">
    <source>
        <dbReference type="ARBA" id="ARBA00011738"/>
    </source>
</evidence>
<evidence type="ECO:0000256" key="13">
    <source>
        <dbReference type="ARBA" id="ARBA00033392"/>
    </source>
</evidence>
<evidence type="ECO:0000256" key="16">
    <source>
        <dbReference type="PIRSR" id="PIRSR000386-1"/>
    </source>
</evidence>
<dbReference type="PIRSF" id="PIRSF000386">
    <property type="entry name" value="tRNA_mtase"/>
    <property type="match status" value="1"/>
</dbReference>
<comment type="subunit">
    <text evidence="4 15">Homodimer.</text>
</comment>
<dbReference type="InterPro" id="IPR029028">
    <property type="entry name" value="Alpha/beta_knot_MTases"/>
</dbReference>
<comment type="similarity">
    <text evidence="3 15">Belongs to the RNA methyltransferase TrmD family.</text>
</comment>
<evidence type="ECO:0000256" key="8">
    <source>
        <dbReference type="ARBA" id="ARBA00022603"/>
    </source>
</evidence>
<evidence type="ECO:0000256" key="15">
    <source>
        <dbReference type="HAMAP-Rule" id="MF_00605"/>
    </source>
</evidence>
<evidence type="ECO:0000256" key="9">
    <source>
        <dbReference type="ARBA" id="ARBA00022679"/>
    </source>
</evidence>
<evidence type="ECO:0000256" key="14">
    <source>
        <dbReference type="ARBA" id="ARBA00047783"/>
    </source>
</evidence>
<organism evidence="18 19">
    <name type="scientific">Candidatus Roizmanbacteria bacterium RIFCSPLOWO2_01_FULL_37_16</name>
    <dbReference type="NCBI Taxonomy" id="1802058"/>
    <lineage>
        <taxon>Bacteria</taxon>
        <taxon>Candidatus Roizmaniibacteriota</taxon>
    </lineage>
</organism>
<dbReference type="GO" id="GO:0052906">
    <property type="term" value="F:tRNA (guanine(37)-N1)-methyltransferase activity"/>
    <property type="evidence" value="ECO:0007669"/>
    <property type="project" value="UniProtKB-UniRule"/>
</dbReference>
<dbReference type="InterPro" id="IPR002649">
    <property type="entry name" value="tRNA_m1G_MeTrfase_TrmD"/>
</dbReference>
<evidence type="ECO:0000259" key="17">
    <source>
        <dbReference type="Pfam" id="PF01746"/>
    </source>
</evidence>
<evidence type="ECO:0000256" key="1">
    <source>
        <dbReference type="ARBA" id="ARBA00002634"/>
    </source>
</evidence>
<dbReference type="CDD" id="cd18080">
    <property type="entry name" value="TrmD-like"/>
    <property type="match status" value="1"/>
</dbReference>
<evidence type="ECO:0000313" key="18">
    <source>
        <dbReference type="EMBL" id="OGK44959.1"/>
    </source>
</evidence>
<dbReference type="Gene3D" id="1.10.1270.20">
    <property type="entry name" value="tRNA(m1g37)methyltransferase, domain 2"/>
    <property type="match status" value="1"/>
</dbReference>
<comment type="subcellular location">
    <subcellularLocation>
        <location evidence="2 15">Cytoplasm</location>
    </subcellularLocation>
</comment>
<evidence type="ECO:0000256" key="12">
    <source>
        <dbReference type="ARBA" id="ARBA00029736"/>
    </source>
</evidence>
<feature type="domain" description="tRNA methyltransferase TRMD/TRM10-type" evidence="17">
    <location>
        <begin position="98"/>
        <end position="197"/>
    </location>
</feature>
<sequence>MKISVLTLFPKMISGFFEESIVKRAQEKKLVQIELVNLRDFAIDDYRSVDDRPYGGGAGMIMRIDVIYKALVSVIPNLLVPRSPKDEVGFRDLSSKKQMLKRVQHDKVKTILTSPKGKVFDQQLAVNYSKLNHLIIISGHYEGVDERVRDFVDEEVSLGDFVMTGGEITASAIVDSVVRLLPGALKKEEATVLESLMSISIKHLIEIIGGNKLVNKLSEKGVKEVKLLEYPQYTRPENFKGKKVPEVLLSGNHKEIEKWRLKKAFEETLKKRPDLLS</sequence>
<dbReference type="EC" id="2.1.1.228" evidence="5 15"/>
<dbReference type="Gene3D" id="3.40.1280.10">
    <property type="match status" value="1"/>
</dbReference>
<dbReference type="InterPro" id="IPR029026">
    <property type="entry name" value="tRNA_m1G_MTases_N"/>
</dbReference>
<comment type="caution">
    <text evidence="18">The sequence shown here is derived from an EMBL/GenBank/DDBJ whole genome shotgun (WGS) entry which is preliminary data.</text>
</comment>
<dbReference type="EMBL" id="MGAI01000018">
    <property type="protein sequence ID" value="OGK44959.1"/>
    <property type="molecule type" value="Genomic_DNA"/>
</dbReference>
<dbReference type="InterPro" id="IPR023148">
    <property type="entry name" value="tRNA_m1G_MeTrfase_C_sf"/>
</dbReference>
<keyword evidence="10 15" id="KW-0949">S-adenosyl-L-methionine</keyword>
<feature type="binding site" evidence="15 16">
    <location>
        <begin position="158"/>
        <end position="163"/>
    </location>
    <ligand>
        <name>S-adenosyl-L-methionine</name>
        <dbReference type="ChEBI" id="CHEBI:59789"/>
    </ligand>
</feature>
<evidence type="ECO:0000313" key="19">
    <source>
        <dbReference type="Proteomes" id="UP000178040"/>
    </source>
</evidence>
<evidence type="ECO:0000256" key="3">
    <source>
        <dbReference type="ARBA" id="ARBA00007630"/>
    </source>
</evidence>
<evidence type="ECO:0000256" key="2">
    <source>
        <dbReference type="ARBA" id="ARBA00004496"/>
    </source>
</evidence>
<proteinExistence type="inferred from homology"/>
<evidence type="ECO:0000256" key="10">
    <source>
        <dbReference type="ARBA" id="ARBA00022691"/>
    </source>
</evidence>